<evidence type="ECO:0000313" key="2">
    <source>
        <dbReference type="EMBL" id="MBM6757456.1"/>
    </source>
</evidence>
<proteinExistence type="predicted"/>
<name>A0ABS2ES08_9BACE</name>
<dbReference type="RefSeq" id="WP_148330527.1">
    <property type="nucleotide sequence ID" value="NZ_JACJJW010000003.1"/>
</dbReference>
<accession>A0ABS2ES08</accession>
<evidence type="ECO:0000313" key="3">
    <source>
        <dbReference type="Proteomes" id="UP000703295"/>
    </source>
</evidence>
<protein>
    <recommendedName>
        <fullName evidence="4">Tetratricopeptide repeat protein</fullName>
    </recommendedName>
</protein>
<evidence type="ECO:0000256" key="1">
    <source>
        <dbReference type="SAM" id="Phobius"/>
    </source>
</evidence>
<keyword evidence="1" id="KW-1133">Transmembrane helix</keyword>
<comment type="caution">
    <text evidence="2">The sequence shown here is derived from an EMBL/GenBank/DDBJ whole genome shotgun (WGS) entry which is preliminary data.</text>
</comment>
<dbReference type="SUPFAM" id="SSF81901">
    <property type="entry name" value="HCP-like"/>
    <property type="match status" value="1"/>
</dbReference>
<keyword evidence="3" id="KW-1185">Reference proteome</keyword>
<keyword evidence="1" id="KW-0472">Membrane</keyword>
<dbReference type="EMBL" id="JACJJW010000003">
    <property type="protein sequence ID" value="MBM6757456.1"/>
    <property type="molecule type" value="Genomic_DNA"/>
</dbReference>
<organism evidence="2 3">
    <name type="scientific">Bacteroides mediterraneensis</name>
    <dbReference type="NCBI Taxonomy" id="1841856"/>
    <lineage>
        <taxon>Bacteria</taxon>
        <taxon>Pseudomonadati</taxon>
        <taxon>Bacteroidota</taxon>
        <taxon>Bacteroidia</taxon>
        <taxon>Bacteroidales</taxon>
        <taxon>Bacteroidaceae</taxon>
        <taxon>Bacteroides</taxon>
    </lineage>
</organism>
<feature type="transmembrane region" description="Helical" evidence="1">
    <location>
        <begin position="261"/>
        <end position="280"/>
    </location>
</feature>
<reference evidence="2 3" key="1">
    <citation type="journal article" date="2021" name="Sci. Rep.">
        <title>The distribution of antibiotic resistance genes in chicken gut microbiota commensals.</title>
        <authorList>
            <person name="Juricova H."/>
            <person name="Matiasovicova J."/>
            <person name="Kubasova T."/>
            <person name="Cejkova D."/>
            <person name="Rychlik I."/>
        </authorList>
    </citation>
    <scope>NUCLEOTIDE SEQUENCE [LARGE SCALE GENOMIC DNA]</scope>
    <source>
        <strain evidence="2 3">An801</strain>
    </source>
</reference>
<evidence type="ECO:0008006" key="4">
    <source>
        <dbReference type="Google" id="ProtNLM"/>
    </source>
</evidence>
<gene>
    <name evidence="2" type="ORF">H6A31_01895</name>
</gene>
<sequence length="446" mass="52356">MGAWMLPLCMLFACTPSRHETSSPQTAETNPYTDSLLQFKIYLEQIRISRFKADTLEEARTLGEAERMARFLNDSASYADLWQEKALFYLPKNPETAKTYFRKALAYMSSGTTASTVQNELYLSRIYQQQKQTDSAFHYINEAIHKNLSEAQTPVLHTQKGYIFASLLKADSATHYILPSLQGLTLKQRTEAYRRLFEMYGNLRDGKRENAYMRKYILSHDSLSTERKEMVIGKIQDMQEYKLQRERANKAEMETAHHKLIFYRMAVALGLVILVLLLLLHRIRTHKQKLAEELKESLWLRMEESLKRKEAEVALAHEQERLKQQEIDRLHKSVEYYRQLNAITLPSLLRKKNSQGALHLTEDEWDIIQQNTDTCFDRFTIRLKEHCPQLTEEELRFCCLVKMDLPLSLLSEIYHIAKGSISRRKMRLKEKMRIENCSFDEFIAGF</sequence>
<dbReference type="Proteomes" id="UP000703295">
    <property type="component" value="Unassembled WGS sequence"/>
</dbReference>
<keyword evidence="1" id="KW-0812">Transmembrane</keyword>